<keyword evidence="1" id="KW-1133">Transmembrane helix</keyword>
<protein>
    <submittedName>
        <fullName evidence="2">Uncharacterized protein</fullName>
    </submittedName>
</protein>
<proteinExistence type="predicted"/>
<evidence type="ECO:0000256" key="1">
    <source>
        <dbReference type="SAM" id="Phobius"/>
    </source>
</evidence>
<dbReference type="AlphaFoldDB" id="A0A133PQP3"/>
<keyword evidence="1" id="KW-0472">Membrane</keyword>
<gene>
    <name evidence="2" type="ORF">HMPREF3229_00558</name>
</gene>
<evidence type="ECO:0000313" key="3">
    <source>
        <dbReference type="Proteomes" id="UP000070174"/>
    </source>
</evidence>
<organism evidence="2">
    <name type="scientific">Peptoniphilus harei</name>
    <dbReference type="NCBI Taxonomy" id="54005"/>
    <lineage>
        <taxon>Bacteria</taxon>
        <taxon>Bacillati</taxon>
        <taxon>Bacillota</taxon>
        <taxon>Tissierellia</taxon>
        <taxon>Tissierellales</taxon>
        <taxon>Peptoniphilaceae</taxon>
        <taxon>Peptoniphilus</taxon>
    </lineage>
</organism>
<dbReference type="Proteomes" id="UP000070174">
    <property type="component" value="Unassembled WGS sequence"/>
</dbReference>
<reference evidence="2 3" key="1">
    <citation type="submission" date="2016-01" db="EMBL/GenBank/DDBJ databases">
        <authorList>
            <person name="Oliw E.H."/>
        </authorList>
    </citation>
    <scope>NUCLEOTIDE SEQUENCE [LARGE SCALE GENOMIC DNA]</scope>
    <source>
        <strain evidence="2 3">CMW7756A</strain>
    </source>
</reference>
<accession>A0A133PQP3</accession>
<feature type="transmembrane region" description="Helical" evidence="1">
    <location>
        <begin position="12"/>
        <end position="29"/>
    </location>
</feature>
<dbReference type="PATRIC" id="fig|54005.3.peg.550"/>
<name>A0A133PQP3_9FIRM</name>
<evidence type="ECO:0000313" key="2">
    <source>
        <dbReference type="EMBL" id="KXA30960.1"/>
    </source>
</evidence>
<sequence>MKMTDKKFKNILITMFIIFLAAIPLLYFLSDPRDQSVKKVENEFGIRLPKSVKRERELYKEPSFHGDGEAAILFSFDKEDLGEIKNELEAYQVIKDENKKSQVETCLLKVRERGFDTSLDLNNKIYFKATSEYVFEGMYGNFVALILDEDKGEILFLEWDT</sequence>
<comment type="caution">
    <text evidence="2">The sequence shown here is derived from an EMBL/GenBank/DDBJ whole genome shotgun (WGS) entry which is preliminary data.</text>
</comment>
<keyword evidence="1" id="KW-0812">Transmembrane</keyword>
<dbReference type="EMBL" id="LRQE01000021">
    <property type="protein sequence ID" value="KXA30960.1"/>
    <property type="molecule type" value="Genomic_DNA"/>
</dbReference>